<organism evidence="4 5">
    <name type="scientific">Melanomma pulvis-pyrius CBS 109.77</name>
    <dbReference type="NCBI Taxonomy" id="1314802"/>
    <lineage>
        <taxon>Eukaryota</taxon>
        <taxon>Fungi</taxon>
        <taxon>Dikarya</taxon>
        <taxon>Ascomycota</taxon>
        <taxon>Pezizomycotina</taxon>
        <taxon>Dothideomycetes</taxon>
        <taxon>Pleosporomycetidae</taxon>
        <taxon>Pleosporales</taxon>
        <taxon>Melanommataceae</taxon>
        <taxon>Melanomma</taxon>
    </lineage>
</organism>
<keyword evidence="5" id="KW-1185">Reference proteome</keyword>
<feature type="region of interest" description="Disordered" evidence="2">
    <location>
        <begin position="1"/>
        <end position="38"/>
    </location>
</feature>
<feature type="transmembrane region" description="Helical" evidence="3">
    <location>
        <begin position="536"/>
        <end position="554"/>
    </location>
</feature>
<dbReference type="AlphaFoldDB" id="A0A6A6XMB6"/>
<accession>A0A6A6XMB6</accession>
<feature type="compositionally biased region" description="Polar residues" evidence="2">
    <location>
        <begin position="1"/>
        <end position="10"/>
    </location>
</feature>
<evidence type="ECO:0000313" key="5">
    <source>
        <dbReference type="Proteomes" id="UP000799757"/>
    </source>
</evidence>
<feature type="transmembrane region" description="Helical" evidence="3">
    <location>
        <begin position="280"/>
        <end position="298"/>
    </location>
</feature>
<feature type="compositionally biased region" description="Basic residues" evidence="2">
    <location>
        <begin position="29"/>
        <end position="38"/>
    </location>
</feature>
<proteinExistence type="predicted"/>
<evidence type="ECO:0000313" key="4">
    <source>
        <dbReference type="EMBL" id="KAF2797263.1"/>
    </source>
</evidence>
<feature type="compositionally biased region" description="Low complexity" evidence="2">
    <location>
        <begin position="12"/>
        <end position="28"/>
    </location>
</feature>
<feature type="transmembrane region" description="Helical" evidence="3">
    <location>
        <begin position="483"/>
        <end position="507"/>
    </location>
</feature>
<protein>
    <submittedName>
        <fullName evidence="4">Uncharacterized protein</fullName>
    </submittedName>
</protein>
<evidence type="ECO:0000256" key="2">
    <source>
        <dbReference type="SAM" id="MobiDB-lite"/>
    </source>
</evidence>
<dbReference type="OrthoDB" id="191995at2759"/>
<keyword evidence="3" id="KW-0812">Transmembrane</keyword>
<dbReference type="EMBL" id="MU001810">
    <property type="protein sequence ID" value="KAF2797263.1"/>
    <property type="molecule type" value="Genomic_DNA"/>
</dbReference>
<dbReference type="InterPro" id="IPR010640">
    <property type="entry name" value="Low_temperature_requirement_A"/>
</dbReference>
<dbReference type="Proteomes" id="UP000799757">
    <property type="component" value="Unassembled WGS sequence"/>
</dbReference>
<feature type="coiled-coil region" evidence="1">
    <location>
        <begin position="88"/>
        <end position="129"/>
    </location>
</feature>
<feature type="transmembrane region" description="Helical" evidence="3">
    <location>
        <begin position="416"/>
        <end position="433"/>
    </location>
</feature>
<evidence type="ECO:0000256" key="1">
    <source>
        <dbReference type="SAM" id="Coils"/>
    </source>
</evidence>
<feature type="transmembrane region" description="Helical" evidence="3">
    <location>
        <begin position="337"/>
        <end position="356"/>
    </location>
</feature>
<keyword evidence="3" id="KW-0472">Membrane</keyword>
<feature type="transmembrane region" description="Helical" evidence="3">
    <location>
        <begin position="304"/>
        <end position="325"/>
    </location>
</feature>
<name>A0A6A6XMB6_9PLEO</name>
<feature type="transmembrane region" description="Helical" evidence="3">
    <location>
        <begin position="574"/>
        <end position="591"/>
    </location>
</feature>
<dbReference type="PANTHER" id="PTHR36840:SF1">
    <property type="entry name" value="BLL5714 PROTEIN"/>
    <property type="match status" value="1"/>
</dbReference>
<dbReference type="Pfam" id="PF06772">
    <property type="entry name" value="LtrA"/>
    <property type="match status" value="1"/>
</dbReference>
<keyword evidence="1" id="KW-0175">Coiled coil</keyword>
<feature type="transmembrane region" description="Helical" evidence="3">
    <location>
        <begin position="439"/>
        <end position="462"/>
    </location>
</feature>
<keyword evidence="3" id="KW-1133">Transmembrane helix</keyword>
<evidence type="ECO:0000256" key="3">
    <source>
        <dbReference type="SAM" id="Phobius"/>
    </source>
</evidence>
<sequence>MASTPQTLVDNGTVTGNATPTTGSTTPHQHQHHLHHTGKRLRHFFRPDGRKVHIAGSPDEAEHLRRTLSTTEKDGTFDLVIHGSPEHIEALRHTHQHHEDRHKEMKAKHGDLADEFERVIRELDALSNELHMISEHAVQLDANFNKYGFSAHLRTKDASNDSASTSLYGDSSSSFNKDQWAAERKLGETMRFYQKPIVRQYFHKGLLWRAREAQEVASYELFIDLFYVGIIAITGDTAAEHATGESLLRFVITFVMGWKFWSDISVLISWFDSDDILRRFSVLFILTCLLGFTTNMAAAFTETYVPLVAFYLAARLFIAVSLFWYAWQIPMVRGSMVGNGILTVVPAAFWIGSIYLEEPARQGLIWPAMFMDTFGQSIMVMFQRPPNFMGDKYIAWTKKVFEFFPGANIEHRIERTAAFVTLVFGSCVLGLLYQSSVEFGINAFFGKAVLGLIQAFTFNWLYFEIDSFNLHTHAIRRHVLSALTWFSIHLPFVMSFVLSASALGVLVRAHDCPDTPLDSLYETFIPRSEDHISDGLRWFYCGGLGISLACMGIISVSHVHKKIPHQRLNKHWRLAARFAVSLVIVLLPLAHLNSLDLIGATTGLVLFVLSLELYGSTCTGQNILWERNCGRSKCQYLARCKVSKKELEESMKSGNVINVEEIAAREVGEKGAIGGV</sequence>
<reference evidence="4" key="1">
    <citation type="journal article" date="2020" name="Stud. Mycol.">
        <title>101 Dothideomycetes genomes: a test case for predicting lifestyles and emergence of pathogens.</title>
        <authorList>
            <person name="Haridas S."/>
            <person name="Albert R."/>
            <person name="Binder M."/>
            <person name="Bloem J."/>
            <person name="Labutti K."/>
            <person name="Salamov A."/>
            <person name="Andreopoulos B."/>
            <person name="Baker S."/>
            <person name="Barry K."/>
            <person name="Bills G."/>
            <person name="Bluhm B."/>
            <person name="Cannon C."/>
            <person name="Castanera R."/>
            <person name="Culley D."/>
            <person name="Daum C."/>
            <person name="Ezra D."/>
            <person name="Gonzalez J."/>
            <person name="Henrissat B."/>
            <person name="Kuo A."/>
            <person name="Liang C."/>
            <person name="Lipzen A."/>
            <person name="Lutzoni F."/>
            <person name="Magnuson J."/>
            <person name="Mondo S."/>
            <person name="Nolan M."/>
            <person name="Ohm R."/>
            <person name="Pangilinan J."/>
            <person name="Park H.-J."/>
            <person name="Ramirez L."/>
            <person name="Alfaro M."/>
            <person name="Sun H."/>
            <person name="Tritt A."/>
            <person name="Yoshinaga Y."/>
            <person name="Zwiers L.-H."/>
            <person name="Turgeon B."/>
            <person name="Goodwin S."/>
            <person name="Spatafora J."/>
            <person name="Crous P."/>
            <person name="Grigoriev I."/>
        </authorList>
    </citation>
    <scope>NUCLEOTIDE SEQUENCE</scope>
    <source>
        <strain evidence="4">CBS 109.77</strain>
    </source>
</reference>
<gene>
    <name evidence="4" type="ORF">K505DRAFT_322682</name>
</gene>
<dbReference type="PANTHER" id="PTHR36840">
    <property type="entry name" value="BLL5714 PROTEIN"/>
    <property type="match status" value="1"/>
</dbReference>